<dbReference type="InterPro" id="IPR001387">
    <property type="entry name" value="Cro/C1-type_HTH"/>
</dbReference>
<accession>A0A831PPW8</accession>
<dbReference type="Gene3D" id="1.10.260.40">
    <property type="entry name" value="lambda repressor-like DNA-binding domains"/>
    <property type="match status" value="1"/>
</dbReference>
<dbReference type="PANTHER" id="PTHR46558">
    <property type="entry name" value="TRACRIPTIONAL REGULATORY PROTEIN-RELATED-RELATED"/>
    <property type="match status" value="1"/>
</dbReference>
<dbReference type="SMART" id="SM00530">
    <property type="entry name" value="HTH_XRE"/>
    <property type="match status" value="1"/>
</dbReference>
<dbReference type="AlphaFoldDB" id="A0A831PPW8"/>
<gene>
    <name evidence="3" type="ORF">ENN90_02280</name>
</gene>
<reference evidence="3" key="1">
    <citation type="journal article" date="2020" name="mSystems">
        <title>Genome- and Community-Level Interaction Insights into Carbon Utilization and Element Cycling Functions of Hydrothermarchaeota in Hydrothermal Sediment.</title>
        <authorList>
            <person name="Zhou Z."/>
            <person name="Liu Y."/>
            <person name="Xu W."/>
            <person name="Pan J."/>
            <person name="Luo Z.H."/>
            <person name="Li M."/>
        </authorList>
    </citation>
    <scope>NUCLEOTIDE SEQUENCE [LARGE SCALE GENOMIC DNA]</scope>
    <source>
        <strain evidence="3">SpSt-1217</strain>
    </source>
</reference>
<proteinExistence type="predicted"/>
<dbReference type="PANTHER" id="PTHR46558:SF11">
    <property type="entry name" value="HTH-TYPE TRANSCRIPTIONAL REGULATOR XRE"/>
    <property type="match status" value="1"/>
</dbReference>
<dbReference type="EMBL" id="DSDK01000127">
    <property type="protein sequence ID" value="HDR50436.1"/>
    <property type="molecule type" value="Genomic_DNA"/>
</dbReference>
<sequence length="115" mass="13460">MITFGKKLRECREAKELSQQEFAKMLKTSHSVVGRYERDEMVPSIEVVKKMADFLDTTVGYLLGETQEVNLFKDPDMLRRFNNINSFPEDDKSHIIYMLDAMINSVKLKTITQHR</sequence>
<dbReference type="CDD" id="cd00093">
    <property type="entry name" value="HTH_XRE"/>
    <property type="match status" value="1"/>
</dbReference>
<evidence type="ECO:0000313" key="3">
    <source>
        <dbReference type="EMBL" id="HDR50436.1"/>
    </source>
</evidence>
<dbReference type="InterPro" id="IPR010982">
    <property type="entry name" value="Lambda_DNA-bd_dom_sf"/>
</dbReference>
<dbReference type="Pfam" id="PF01381">
    <property type="entry name" value="HTH_3"/>
    <property type="match status" value="1"/>
</dbReference>
<dbReference type="PROSITE" id="PS50943">
    <property type="entry name" value="HTH_CROC1"/>
    <property type="match status" value="1"/>
</dbReference>
<protein>
    <submittedName>
        <fullName evidence="3">XRE family transcriptional regulator</fullName>
    </submittedName>
</protein>
<evidence type="ECO:0000259" key="2">
    <source>
        <dbReference type="PROSITE" id="PS50943"/>
    </source>
</evidence>
<evidence type="ECO:0000256" key="1">
    <source>
        <dbReference type="ARBA" id="ARBA00023125"/>
    </source>
</evidence>
<keyword evidence="1" id="KW-0238">DNA-binding</keyword>
<name>A0A831PPW8_9BACT</name>
<comment type="caution">
    <text evidence="3">The sequence shown here is derived from an EMBL/GenBank/DDBJ whole genome shotgun (WGS) entry which is preliminary data.</text>
</comment>
<dbReference type="GO" id="GO:0003677">
    <property type="term" value="F:DNA binding"/>
    <property type="evidence" value="ECO:0007669"/>
    <property type="project" value="UniProtKB-KW"/>
</dbReference>
<dbReference type="SUPFAM" id="SSF47413">
    <property type="entry name" value="lambda repressor-like DNA-binding domains"/>
    <property type="match status" value="1"/>
</dbReference>
<organism evidence="3">
    <name type="scientific">Mariniphaga anaerophila</name>
    <dbReference type="NCBI Taxonomy" id="1484053"/>
    <lineage>
        <taxon>Bacteria</taxon>
        <taxon>Pseudomonadati</taxon>
        <taxon>Bacteroidota</taxon>
        <taxon>Bacteroidia</taxon>
        <taxon>Marinilabiliales</taxon>
        <taxon>Prolixibacteraceae</taxon>
        <taxon>Mariniphaga</taxon>
    </lineage>
</organism>
<dbReference type="Proteomes" id="UP000886047">
    <property type="component" value="Unassembled WGS sequence"/>
</dbReference>
<feature type="domain" description="HTH cro/C1-type" evidence="2">
    <location>
        <begin position="8"/>
        <end position="62"/>
    </location>
</feature>